<proteinExistence type="predicted"/>
<dbReference type="RefSeq" id="WP_182337673.1">
    <property type="nucleotide sequence ID" value="NZ_JACGXS010000001.1"/>
</dbReference>
<evidence type="ECO:0000313" key="1">
    <source>
        <dbReference type="EMBL" id="MBA8680485.1"/>
    </source>
</evidence>
<keyword evidence="2" id="KW-1185">Reference proteome</keyword>
<comment type="caution">
    <text evidence="1">The sequence shown here is derived from an EMBL/GenBank/DDBJ whole genome shotgun (WGS) entry which is preliminary data.</text>
</comment>
<protein>
    <submittedName>
        <fullName evidence="1">Uncharacterized protein</fullName>
    </submittedName>
</protein>
<sequence length="92" mass="9912">MSGPADVLARKVFEEYSRAGGNPPDAHFDRNAAEQWMAHALEFAGVAELIEKVDELLSSHGEYRGYGGAGEAIEEHMRAELVSALARVRGAA</sequence>
<name>A0A7W3FJ82_9GAMM</name>
<evidence type="ECO:0000313" key="2">
    <source>
        <dbReference type="Proteomes" id="UP000547058"/>
    </source>
</evidence>
<dbReference type="Proteomes" id="UP000547058">
    <property type="component" value="Unassembled WGS sequence"/>
</dbReference>
<organism evidence="1 2">
    <name type="scientific">Stenotrophomonas tumulicola</name>
    <dbReference type="NCBI Taxonomy" id="1685415"/>
    <lineage>
        <taxon>Bacteria</taxon>
        <taxon>Pseudomonadati</taxon>
        <taxon>Pseudomonadota</taxon>
        <taxon>Gammaproteobacteria</taxon>
        <taxon>Lysobacterales</taxon>
        <taxon>Lysobacteraceae</taxon>
        <taxon>Stenotrophomonas</taxon>
    </lineage>
</organism>
<dbReference type="AlphaFoldDB" id="A0A7W3FJ82"/>
<gene>
    <name evidence="1" type="ORF">H4O11_01515</name>
</gene>
<reference evidence="1 2" key="1">
    <citation type="submission" date="2020-08" db="EMBL/GenBank/DDBJ databases">
        <title>Stenotrophomonas tumulicola JCM 30961.</title>
        <authorList>
            <person name="Deng Y."/>
        </authorList>
    </citation>
    <scope>NUCLEOTIDE SEQUENCE [LARGE SCALE GENOMIC DNA]</scope>
    <source>
        <strain evidence="1 2">JCM 30961</strain>
    </source>
</reference>
<dbReference type="EMBL" id="JACGXS010000001">
    <property type="protein sequence ID" value="MBA8680485.1"/>
    <property type="molecule type" value="Genomic_DNA"/>
</dbReference>
<accession>A0A7W3FJ82</accession>